<reference evidence="3 4" key="1">
    <citation type="submission" date="2017-05" db="EMBL/GenBank/DDBJ databases">
        <title>Streptomyces alboflavus Genome sequencing and assembly.</title>
        <authorList>
            <person name="Wang Y."/>
            <person name="Du B."/>
            <person name="Ding Y."/>
            <person name="Liu H."/>
            <person name="Hou Q."/>
            <person name="Liu K."/>
            <person name="Wang C."/>
            <person name="Yao L."/>
        </authorList>
    </citation>
    <scope>NUCLEOTIDE SEQUENCE [LARGE SCALE GENOMIC DNA]</scope>
    <source>
        <strain evidence="3 4">MDJK44</strain>
    </source>
</reference>
<evidence type="ECO:0000313" key="4">
    <source>
        <dbReference type="Proteomes" id="UP000195880"/>
    </source>
</evidence>
<evidence type="ECO:0000256" key="1">
    <source>
        <dbReference type="SAM" id="MobiDB-lite"/>
    </source>
</evidence>
<dbReference type="RefSeq" id="WP_087883499.1">
    <property type="nucleotide sequence ID" value="NZ_CP021748.1"/>
</dbReference>
<dbReference type="AlphaFoldDB" id="A0A1Z1W7U3"/>
<sequence length="233" mass="24307">MKRSGPLFTLLAGLVLALFMLSVNATSGTGSSSYSDTSSDASDASEPTASPTTSAPGDRPSPTRTTTPTSSPTPAKRPPSDARYAGRTDDDSASIAITLRDGEAVAYFCDGRATESWLKGDVEDDGSMRLTGKHGAKLDGRIVGDKVRGTVEIRKRTWAFTAPKTRKPAGVYRATTEVRGEKLDGGWIVQADGSQVGILTRDGEPAKAPRLDPATGTVALADGGRLTARPVVP</sequence>
<keyword evidence="4" id="KW-1185">Reference proteome</keyword>
<feature type="chain" id="PRO_5012757526" description="Serine/threonine protein kinase" evidence="2">
    <location>
        <begin position="26"/>
        <end position="233"/>
    </location>
</feature>
<feature type="compositionally biased region" description="Low complexity" evidence="1">
    <location>
        <begin position="27"/>
        <end position="74"/>
    </location>
</feature>
<dbReference type="eggNOG" id="ENOG5032T8C">
    <property type="taxonomic scope" value="Bacteria"/>
</dbReference>
<evidence type="ECO:0008006" key="5">
    <source>
        <dbReference type="Google" id="ProtNLM"/>
    </source>
</evidence>
<proteinExistence type="predicted"/>
<keyword evidence="2" id="KW-0732">Signal</keyword>
<dbReference type="Proteomes" id="UP000195880">
    <property type="component" value="Chromosome"/>
</dbReference>
<accession>A0A1Z1W7U3</accession>
<dbReference type="KEGG" id="salf:SMD44_01886"/>
<dbReference type="EMBL" id="CP021748">
    <property type="protein sequence ID" value="ARX82476.1"/>
    <property type="molecule type" value="Genomic_DNA"/>
</dbReference>
<evidence type="ECO:0000256" key="2">
    <source>
        <dbReference type="SAM" id="SignalP"/>
    </source>
</evidence>
<protein>
    <recommendedName>
        <fullName evidence="5">Serine/threonine protein kinase</fullName>
    </recommendedName>
</protein>
<feature type="compositionally biased region" description="Basic and acidic residues" evidence="1">
    <location>
        <begin position="78"/>
        <end position="89"/>
    </location>
</feature>
<organism evidence="3 4">
    <name type="scientific">Streptomyces alboflavus</name>
    <dbReference type="NCBI Taxonomy" id="67267"/>
    <lineage>
        <taxon>Bacteria</taxon>
        <taxon>Bacillati</taxon>
        <taxon>Actinomycetota</taxon>
        <taxon>Actinomycetes</taxon>
        <taxon>Kitasatosporales</taxon>
        <taxon>Streptomycetaceae</taxon>
        <taxon>Streptomyces</taxon>
    </lineage>
</organism>
<feature type="region of interest" description="Disordered" evidence="1">
    <location>
        <begin position="27"/>
        <end position="89"/>
    </location>
</feature>
<dbReference type="OrthoDB" id="4538973at2"/>
<dbReference type="STRING" id="67267.GCA_000716675_00034"/>
<feature type="signal peptide" evidence="2">
    <location>
        <begin position="1"/>
        <end position="25"/>
    </location>
</feature>
<name>A0A1Z1W7U3_9ACTN</name>
<evidence type="ECO:0000313" key="3">
    <source>
        <dbReference type="EMBL" id="ARX82476.1"/>
    </source>
</evidence>
<gene>
    <name evidence="3" type="ORF">SMD44_01886</name>
</gene>